<keyword evidence="1" id="KW-0227">DNA damage</keyword>
<name>A0ABR1BRB1_NECAM</name>
<protein>
    <recommendedName>
        <fullName evidence="1">ATP-dependent DNA helicase</fullName>
        <ecNumber evidence="1">5.6.2.3</ecNumber>
    </recommendedName>
</protein>
<keyword evidence="1" id="KW-0378">Hydrolase</keyword>
<dbReference type="Pfam" id="PF05970">
    <property type="entry name" value="PIF1"/>
    <property type="match status" value="1"/>
</dbReference>
<dbReference type="InterPro" id="IPR025476">
    <property type="entry name" value="Helitron_helicase-like"/>
</dbReference>
<dbReference type="InterPro" id="IPR049163">
    <property type="entry name" value="Pif1-like_2B_dom"/>
</dbReference>
<feature type="domain" description="Helitron helicase-like" evidence="4">
    <location>
        <begin position="872"/>
        <end position="1051"/>
    </location>
</feature>
<organism evidence="6 7">
    <name type="scientific">Necator americanus</name>
    <name type="common">Human hookworm</name>
    <dbReference type="NCBI Taxonomy" id="51031"/>
    <lineage>
        <taxon>Eukaryota</taxon>
        <taxon>Metazoa</taxon>
        <taxon>Ecdysozoa</taxon>
        <taxon>Nematoda</taxon>
        <taxon>Chromadorea</taxon>
        <taxon>Rhabditida</taxon>
        <taxon>Rhabditina</taxon>
        <taxon>Rhabditomorpha</taxon>
        <taxon>Strongyloidea</taxon>
        <taxon>Ancylostomatidae</taxon>
        <taxon>Bunostominae</taxon>
        <taxon>Necator</taxon>
    </lineage>
</organism>
<dbReference type="EMBL" id="JAVFWL010000001">
    <property type="protein sequence ID" value="KAK6727616.1"/>
    <property type="molecule type" value="Genomic_DNA"/>
</dbReference>
<evidence type="ECO:0000259" key="3">
    <source>
        <dbReference type="Pfam" id="PF05970"/>
    </source>
</evidence>
<reference evidence="6 7" key="1">
    <citation type="submission" date="2023-08" db="EMBL/GenBank/DDBJ databases">
        <title>A Necator americanus chromosomal reference genome.</title>
        <authorList>
            <person name="Ilik V."/>
            <person name="Petrzelkova K.J."/>
            <person name="Pardy F."/>
            <person name="Fuh T."/>
            <person name="Niatou-Singa F.S."/>
            <person name="Gouil Q."/>
            <person name="Baker L."/>
            <person name="Ritchie M.E."/>
            <person name="Jex A.R."/>
            <person name="Gazzola D."/>
            <person name="Li H."/>
            <person name="Toshio Fujiwara R."/>
            <person name="Zhan B."/>
            <person name="Aroian R.V."/>
            <person name="Pafco B."/>
            <person name="Schwarz E.M."/>
        </authorList>
    </citation>
    <scope>NUCLEOTIDE SEQUENCE [LARGE SCALE GENOMIC DNA]</scope>
    <source>
        <strain evidence="6 7">Aroian</strain>
        <tissue evidence="6">Whole animal</tissue>
    </source>
</reference>
<keyword evidence="1" id="KW-0547">Nucleotide-binding</keyword>
<feature type="compositionally biased region" description="Basic and acidic residues" evidence="2">
    <location>
        <begin position="240"/>
        <end position="249"/>
    </location>
</feature>
<feature type="compositionally biased region" description="Basic and acidic residues" evidence="2">
    <location>
        <begin position="424"/>
        <end position="433"/>
    </location>
</feature>
<keyword evidence="1" id="KW-0233">DNA recombination</keyword>
<feature type="compositionally biased region" description="Basic and acidic residues" evidence="2">
    <location>
        <begin position="217"/>
        <end position="226"/>
    </location>
</feature>
<keyword evidence="1" id="KW-0067">ATP-binding</keyword>
<comment type="cofactor">
    <cofactor evidence="1">
        <name>Mg(2+)</name>
        <dbReference type="ChEBI" id="CHEBI:18420"/>
    </cofactor>
</comment>
<dbReference type="CDD" id="cd18809">
    <property type="entry name" value="SF1_C_RecD"/>
    <property type="match status" value="1"/>
</dbReference>
<dbReference type="PANTHER" id="PTHR10492:SF57">
    <property type="entry name" value="ATP-DEPENDENT DNA HELICASE"/>
    <property type="match status" value="1"/>
</dbReference>
<dbReference type="InterPro" id="IPR027417">
    <property type="entry name" value="P-loop_NTPase"/>
</dbReference>
<evidence type="ECO:0000259" key="4">
    <source>
        <dbReference type="Pfam" id="PF14214"/>
    </source>
</evidence>
<feature type="region of interest" description="Disordered" evidence="2">
    <location>
        <begin position="17"/>
        <end position="39"/>
    </location>
</feature>
<keyword evidence="1" id="KW-0234">DNA repair</keyword>
<evidence type="ECO:0000313" key="6">
    <source>
        <dbReference type="EMBL" id="KAK6727616.1"/>
    </source>
</evidence>
<feature type="compositionally biased region" description="Basic and acidic residues" evidence="2">
    <location>
        <begin position="355"/>
        <end position="364"/>
    </location>
</feature>
<dbReference type="PANTHER" id="PTHR10492">
    <property type="match status" value="1"/>
</dbReference>
<feature type="compositionally biased region" description="Basic and acidic residues" evidence="2">
    <location>
        <begin position="447"/>
        <end position="456"/>
    </location>
</feature>
<evidence type="ECO:0000313" key="7">
    <source>
        <dbReference type="Proteomes" id="UP001303046"/>
    </source>
</evidence>
<dbReference type="Gene3D" id="3.40.50.300">
    <property type="entry name" value="P-loop containing nucleotide triphosphate hydrolases"/>
    <property type="match status" value="2"/>
</dbReference>
<evidence type="ECO:0000256" key="1">
    <source>
        <dbReference type="RuleBase" id="RU363044"/>
    </source>
</evidence>
<evidence type="ECO:0000256" key="2">
    <source>
        <dbReference type="SAM" id="MobiDB-lite"/>
    </source>
</evidence>
<dbReference type="SUPFAM" id="SSF52540">
    <property type="entry name" value="P-loop containing nucleoside triphosphate hydrolases"/>
    <property type="match status" value="2"/>
</dbReference>
<feature type="compositionally biased region" description="Basic and acidic residues" evidence="2">
    <location>
        <begin position="332"/>
        <end position="341"/>
    </location>
</feature>
<dbReference type="EC" id="5.6.2.3" evidence="1"/>
<feature type="compositionally biased region" description="Basic and acidic residues" evidence="2">
    <location>
        <begin position="285"/>
        <end position="295"/>
    </location>
</feature>
<dbReference type="Pfam" id="PF14214">
    <property type="entry name" value="Helitron_like_N"/>
    <property type="match status" value="1"/>
</dbReference>
<feature type="compositionally biased region" description="Basic and acidic residues" evidence="2">
    <location>
        <begin position="262"/>
        <end position="272"/>
    </location>
</feature>
<accession>A0ABR1BRB1</accession>
<comment type="caution">
    <text evidence="6">The sequence shown here is derived from an EMBL/GenBank/DDBJ whole genome shotgun (WGS) entry which is preliminary data.</text>
</comment>
<keyword evidence="1" id="KW-0347">Helicase</keyword>
<feature type="compositionally biased region" description="Basic and acidic residues" evidence="2">
    <location>
        <begin position="400"/>
        <end position="410"/>
    </location>
</feature>
<feature type="compositionally biased region" description="Polar residues" evidence="2">
    <location>
        <begin position="17"/>
        <end position="30"/>
    </location>
</feature>
<evidence type="ECO:0000259" key="5">
    <source>
        <dbReference type="Pfam" id="PF21530"/>
    </source>
</evidence>
<feature type="region of interest" description="Disordered" evidence="2">
    <location>
        <begin position="159"/>
        <end position="563"/>
    </location>
</feature>
<dbReference type="Pfam" id="PF21530">
    <property type="entry name" value="Pif1_2B_dom"/>
    <property type="match status" value="1"/>
</dbReference>
<dbReference type="Proteomes" id="UP001303046">
    <property type="component" value="Unassembled WGS sequence"/>
</dbReference>
<sequence length="2019" mass="233576">MTLNAKGVTALERLHSSAVSVGKQTQSNNDGGDRTKTRSNVWSDAQLMQRFRKIDAKAKTLKSVLLGRWQMQTASKEDAKVRTMASGLQDYWRTHNASKGDAKVRTMNSDLQDFWGTHNASKGDAKMRTMNSGLQDYWGTHNASKGDAKVRTMNSGLQDYWGTHNASKGDAKDENDEQRSARLLGNSQRQQRRRQDENDEQRSARLLGNSQRQQRRRQSENDEQRSARLLGNSQRQQRRRQSENDEQRSARLLGNSQRQQRRRQDENDEQRSARLLGNSQRQQRRRQDENDEQRSARLLGNSQRQQRRRQSENDEQRSARLLGNSQRQQRRRQSENDEQRSARLLGNSQRQQRRRQSENDEQRSARLLGNSQRQQRRRQSENDEQRSARLLGNSQRQQRRRQDENDEQRSARLLGNSQRQQRRRQSENDEQRSARLLGNSQRQQRRRQSENDEQRSARLLGNSQRQQRRRQDENDEQRFARLLEDSQRHQRLRQNENDEQRSARLLSNAQREQRRRENESSEQRSARRPANAERQRLQRQNEPEEQRAERLRNDSERHIRRNAAPEMTGLALRSRITDVNYLGALENRCSNCGALHFAFEVKRQHPYIFSDFCDRGRFNLNLFEEFPEQLKQLFVRDRATPTEMTHRQRNFLENIRAFNSALAMASMGAQVDTISGRGPYCYRIHGQIYHRLGALHPHQGEQRQFGQIYILDTEMAAQQRLGNMRNSDCDPNLMLFLSEWFARNNVYAQSFKMMSEVEQMEIAAAQRENRQTIPIRMVFDDSRERGFARREYAIPTANEVAVVYVGEENDVPARRSLAVHVRQAAGSKLMNISDIDKRCDLLTYPLLFPTGRGGWDPNLVDNDGARITQMKYYAHLFSIRESFNPILHAGKLFQQFAVDAYVKIEQNRLNYQRTHQVDLRSDSYRGLQDYLAGEDSHGPPGSRVILASSHIGSPRAMQQSYQDAMAIVARYGKPTYFLTITCNPQWQEIQENLYNGQVASDGPDLTARVFHGKLQELCSDLFKKHVLGEVEGYVYVIEFQKRGLPHCHMLLIMKEGWKVRTVEEVDNAVSAEIPNGETEPDAHTAVTSFMLHRKCGIENPNSPCMRDGKCSKRFPKALREETSMEVNGYPSYRRRNCTTVEVSGHEYSDEWVVPTNLYLLTKFQCHVNLEICGTISAVKYLYKYIYKGPDRARISIESGSDGEGSAVVDEIKQHLNTRYVCPPQALHRIFGFSMQEKSHTVYRLAVHLPEYQTIHFIAGQERQFLERAQNRFTTLTAYLELNQLCENMANSGMEMGIDARDLYYYQIPEHFTFTARDGWRPRRRAGKEIGRMYTVSPRDVERYSLRILLLNTKGKKSFQDLRTVDGRTYEKFSEAAKASGFLDDDTYYRQSIQEAAQFQTAATLRSFFACLLCYCEVANAEELWSEFSAPMADDYINRGLGAEEAIVVAYFDVADRMLLLGRDLAQIIVPPTNQRPSPPEVPIDYHQHESEGSRLYESLNTHQKRAADDILAAMNRSESRCFFIDGPGGTGKTYLYNTIYNLAVGQRRQVLCVAWTGIAANLLPGGRTVTSAFKLNMADGNRTSLMKRQQKEARQLMATEIIIWDEISMAPKCALEAVECLLRDIMQNDKPFGGKLFIIGGDFRQVLPIVEHGQRDDFVNSCVTNSVLWSLFKTHRLQVNMRAREAGLEWANFLLNLGNGNANDDNGRVQISEEFRCQRSIVTEIFGETISADDTDLYERAILAPTNMSVRQLNNDALQRLCTSSPHDERVYKSIDEALYHEGSSDELYPMEYLNTLEPTGMPPHELRLKKGAIIMLLRNLDVLNGLCNGTRLRIETLGRYVLGCRFICGSRRNQLAVIPRIDNYWDKQLPFRLRRRQFPVRLAFAMTINKAQGQSFNKVGVYLPEDVFSHGQLYVAFSRVRTPVGLKVYTPHESVKNIVYNEIKRKTSEKHKILANQSLQGIRMNVLRYEKSGDSVPKSPVLMIYFTTWRSTFPEACSDMKRVVTVYRRVVTVYRKVW</sequence>
<feature type="compositionally biased region" description="Basic and acidic residues" evidence="2">
    <location>
        <begin position="511"/>
        <end position="557"/>
    </location>
</feature>
<feature type="domain" description="DNA helicase Pif1-like 2B" evidence="5">
    <location>
        <begin position="1792"/>
        <end position="1837"/>
    </location>
</feature>
<proteinExistence type="inferred from homology"/>
<keyword evidence="7" id="KW-1185">Reference proteome</keyword>
<feature type="compositionally biased region" description="Basic and acidic residues" evidence="2">
    <location>
        <begin position="378"/>
        <end position="387"/>
    </location>
</feature>
<feature type="compositionally biased region" description="Basic and acidic residues" evidence="2">
    <location>
        <begin position="309"/>
        <end position="318"/>
    </location>
</feature>
<feature type="domain" description="DNA helicase Pif1-like DEAD-box helicase" evidence="3">
    <location>
        <begin position="1499"/>
        <end position="1706"/>
    </location>
</feature>
<dbReference type="InterPro" id="IPR010285">
    <property type="entry name" value="DNA_helicase_pif1-like_DEAD"/>
</dbReference>
<gene>
    <name evidence="6" type="primary">Necator_chrI.g1483</name>
    <name evidence="6" type="ORF">RB195_005357</name>
</gene>
<feature type="compositionally biased region" description="Basic and acidic residues" evidence="2">
    <location>
        <begin position="193"/>
        <end position="203"/>
    </location>
</feature>
<comment type="similarity">
    <text evidence="1">Belongs to the helicase family.</text>
</comment>
<feature type="compositionally biased region" description="Basic and acidic residues" evidence="2">
    <location>
        <begin position="469"/>
        <end position="502"/>
    </location>
</feature>
<feature type="compositionally biased region" description="Basic and acidic residues" evidence="2">
    <location>
        <begin position="167"/>
        <end position="180"/>
    </location>
</feature>
<comment type="catalytic activity">
    <reaction evidence="1">
        <text>ATP + H2O = ADP + phosphate + H(+)</text>
        <dbReference type="Rhea" id="RHEA:13065"/>
        <dbReference type="ChEBI" id="CHEBI:15377"/>
        <dbReference type="ChEBI" id="CHEBI:15378"/>
        <dbReference type="ChEBI" id="CHEBI:30616"/>
        <dbReference type="ChEBI" id="CHEBI:43474"/>
        <dbReference type="ChEBI" id="CHEBI:456216"/>
        <dbReference type="EC" id="5.6.2.3"/>
    </reaction>
</comment>